<sequence>MKKTYTSRSLILLMEIIISFTFFALSSAICIQLFVKAYTISQTSQALDYAVTQVSSIADLLSENSNVSEALSPYYETLVQEKENYMIYFDEEHNLCDKEDYYYRVLIREDQKQEGLFTIVFTREDSVSPLYEVTVSTNPLTM</sequence>
<keyword evidence="1" id="KW-1133">Transmembrane helix</keyword>
<protein>
    <submittedName>
        <fullName evidence="2">Uncharacterized protein</fullName>
    </submittedName>
</protein>
<name>A0ABT1E957_9FIRM</name>
<keyword evidence="1" id="KW-0812">Transmembrane</keyword>
<evidence type="ECO:0000256" key="1">
    <source>
        <dbReference type="SAM" id="Phobius"/>
    </source>
</evidence>
<comment type="caution">
    <text evidence="2">The sequence shown here is derived from an EMBL/GenBank/DDBJ whole genome shotgun (WGS) entry which is preliminary data.</text>
</comment>
<dbReference type="EMBL" id="JAMZFW010000010">
    <property type="protein sequence ID" value="MCP1102361.1"/>
    <property type="molecule type" value="Genomic_DNA"/>
</dbReference>
<feature type="transmembrane region" description="Helical" evidence="1">
    <location>
        <begin position="12"/>
        <end position="35"/>
    </location>
</feature>
<dbReference type="Proteomes" id="UP001523566">
    <property type="component" value="Unassembled WGS sequence"/>
</dbReference>
<proteinExistence type="predicted"/>
<evidence type="ECO:0000313" key="2">
    <source>
        <dbReference type="EMBL" id="MCP1102361.1"/>
    </source>
</evidence>
<keyword evidence="3" id="KW-1185">Reference proteome</keyword>
<keyword evidence="1" id="KW-0472">Membrane</keyword>
<accession>A0ABT1E957</accession>
<reference evidence="2 3" key="1">
    <citation type="journal article" date="2022" name="Genome Biol. Evol.">
        <title>Host diet, physiology and behaviors set the stage for Lachnospiraceae cladogenesis.</title>
        <authorList>
            <person name="Vera-Ponce De Leon A."/>
            <person name="Schneider M."/>
            <person name="Jahnes B.C."/>
            <person name="Sadowski V."/>
            <person name="Camuy-Velez L.A."/>
            <person name="Duan J."/>
            <person name="Sabree Z.L."/>
        </authorList>
    </citation>
    <scope>NUCLEOTIDE SEQUENCE [LARGE SCALE GENOMIC DNA]</scope>
    <source>
        <strain evidence="2 3">PAL113</strain>
    </source>
</reference>
<gene>
    <name evidence="2" type="ORF">NK125_08055</name>
</gene>
<dbReference type="RefSeq" id="WP_262066148.1">
    <property type="nucleotide sequence ID" value="NZ_JAMXOD010000010.1"/>
</dbReference>
<organism evidence="2 3">
    <name type="scientific">Aequitasia blattaphilus</name>
    <dbReference type="NCBI Taxonomy" id="2949332"/>
    <lineage>
        <taxon>Bacteria</taxon>
        <taxon>Bacillati</taxon>
        <taxon>Bacillota</taxon>
        <taxon>Clostridia</taxon>
        <taxon>Lachnospirales</taxon>
        <taxon>Lachnospiraceae</taxon>
        <taxon>Aequitasia</taxon>
    </lineage>
</organism>
<evidence type="ECO:0000313" key="3">
    <source>
        <dbReference type="Proteomes" id="UP001523566"/>
    </source>
</evidence>